<comment type="caution">
    <text evidence="1">The sequence shown here is derived from an EMBL/GenBank/DDBJ whole genome shotgun (WGS) entry which is preliminary data.</text>
</comment>
<reference evidence="1 2" key="1">
    <citation type="journal article" date="2020" name="Nature">
        <title>Six reference-quality genomes reveal evolution of bat adaptations.</title>
        <authorList>
            <person name="Jebb D."/>
            <person name="Huang Z."/>
            <person name="Pippel M."/>
            <person name="Hughes G.M."/>
            <person name="Lavrichenko K."/>
            <person name="Devanna P."/>
            <person name="Winkler S."/>
            <person name="Jermiin L.S."/>
            <person name="Skirmuntt E.C."/>
            <person name="Katzourakis A."/>
            <person name="Burkitt-Gray L."/>
            <person name="Ray D.A."/>
            <person name="Sullivan K.A.M."/>
            <person name="Roscito J.G."/>
            <person name="Kirilenko B.M."/>
            <person name="Davalos L.M."/>
            <person name="Corthals A.P."/>
            <person name="Power M.L."/>
            <person name="Jones G."/>
            <person name="Ransome R.D."/>
            <person name="Dechmann D.K.N."/>
            <person name="Locatelli A.G."/>
            <person name="Puechmaille S.J."/>
            <person name="Fedrigo O."/>
            <person name="Jarvis E.D."/>
            <person name="Hiller M."/>
            <person name="Vernes S.C."/>
            <person name="Myers E.W."/>
            <person name="Teeling E.C."/>
        </authorList>
    </citation>
    <scope>NUCLEOTIDE SEQUENCE [LARGE SCALE GENOMIC DNA]</scope>
    <source>
        <strain evidence="1">Bat1K_MPI-CBG_1</strain>
    </source>
</reference>
<name>A0A834A2K1_9CHIR</name>
<proteinExistence type="predicted"/>
<evidence type="ECO:0000313" key="1">
    <source>
        <dbReference type="EMBL" id="KAF6104445.1"/>
    </source>
</evidence>
<gene>
    <name evidence="1" type="ORF">HJG60_011375</name>
</gene>
<sequence>MANQPPVHSSFTKSCIYEFIHSSFMHLCIQPSIYPSICHPGTHLPIHLSIHPPICPSSRCPFFQSPIHTSSMNSFSIHSTIHLVNNEFFHHPSPITPICGEHCDLLLRSLCNEGLVALTSRSACVNIL</sequence>
<protein>
    <submittedName>
        <fullName evidence="1">Uncharacterized protein</fullName>
    </submittedName>
</protein>
<dbReference type="Proteomes" id="UP000664940">
    <property type="component" value="Unassembled WGS sequence"/>
</dbReference>
<dbReference type="EMBL" id="JABVXQ010000006">
    <property type="protein sequence ID" value="KAF6104445.1"/>
    <property type="molecule type" value="Genomic_DNA"/>
</dbReference>
<dbReference type="AlphaFoldDB" id="A0A834A2K1"/>
<accession>A0A834A2K1</accession>
<organism evidence="1 2">
    <name type="scientific">Phyllostomus discolor</name>
    <name type="common">pale spear-nosed bat</name>
    <dbReference type="NCBI Taxonomy" id="89673"/>
    <lineage>
        <taxon>Eukaryota</taxon>
        <taxon>Metazoa</taxon>
        <taxon>Chordata</taxon>
        <taxon>Craniata</taxon>
        <taxon>Vertebrata</taxon>
        <taxon>Euteleostomi</taxon>
        <taxon>Mammalia</taxon>
        <taxon>Eutheria</taxon>
        <taxon>Laurasiatheria</taxon>
        <taxon>Chiroptera</taxon>
        <taxon>Yangochiroptera</taxon>
        <taxon>Phyllostomidae</taxon>
        <taxon>Phyllostominae</taxon>
        <taxon>Phyllostomus</taxon>
    </lineage>
</organism>
<evidence type="ECO:0000313" key="2">
    <source>
        <dbReference type="Proteomes" id="UP000664940"/>
    </source>
</evidence>